<accession>A0A0P1EAL0</accession>
<dbReference type="Proteomes" id="UP000050783">
    <property type="component" value="Unassembled WGS sequence"/>
</dbReference>
<evidence type="ECO:0000313" key="1">
    <source>
        <dbReference type="EMBL" id="CUH46415.1"/>
    </source>
</evidence>
<gene>
    <name evidence="1" type="ORF">RUA4292_00581</name>
</gene>
<name>A0A0P1EAL0_9RHOB</name>
<dbReference type="AlphaFoldDB" id="A0A0P1EAL0"/>
<sequence>MQASKLKKLHKSRESLPRQSQRVMIGDINLVAKRAVRLGLCPEGWLQDSSITINHPDGRKSKAGLTRARVVKNWLECIARAVPTAKNQITSRW</sequence>
<reference evidence="1 2" key="1">
    <citation type="submission" date="2015-09" db="EMBL/GenBank/DDBJ databases">
        <authorList>
            <consortium name="Swine Surveillance"/>
        </authorList>
    </citation>
    <scope>NUCLEOTIDE SEQUENCE [LARGE SCALE GENOMIC DNA]</scope>
    <source>
        <strain evidence="1 2">CECT 4292</strain>
    </source>
</reference>
<evidence type="ECO:0000313" key="2">
    <source>
        <dbReference type="Proteomes" id="UP000050783"/>
    </source>
</evidence>
<proteinExistence type="predicted"/>
<organism evidence="1 2">
    <name type="scientific">Ruegeria atlantica</name>
    <dbReference type="NCBI Taxonomy" id="81569"/>
    <lineage>
        <taxon>Bacteria</taxon>
        <taxon>Pseudomonadati</taxon>
        <taxon>Pseudomonadota</taxon>
        <taxon>Alphaproteobacteria</taxon>
        <taxon>Rhodobacterales</taxon>
        <taxon>Roseobacteraceae</taxon>
        <taxon>Ruegeria</taxon>
    </lineage>
</organism>
<protein>
    <submittedName>
        <fullName evidence="1">Uncharacterized protein</fullName>
    </submittedName>
</protein>
<dbReference type="EMBL" id="CYPU01000011">
    <property type="protein sequence ID" value="CUH46415.1"/>
    <property type="molecule type" value="Genomic_DNA"/>
</dbReference>